<dbReference type="RefSeq" id="WP_126118300.1">
    <property type="nucleotide sequence ID" value="NZ_CP101806.1"/>
</dbReference>
<feature type="domain" description="DUF31" evidence="3">
    <location>
        <begin position="292"/>
        <end position="660"/>
    </location>
</feature>
<evidence type="ECO:0000313" key="5">
    <source>
        <dbReference type="EMBL" id="VDR42074.1"/>
    </source>
</evidence>
<sequence>MKKKLILGLSSISLMTPFVLLSSSCGSGVKPKMDPKDDPKNNNPINKSDFDNLVKSINQDDVEFKFQTIRYHDKSELYATDFQDLSSEISVNAISDKIKDKVNLSYINAILSSREDANSKGEVEIVLKVTSKDGKLEATHRIKLTGLKKSNFGADRQGRFEIKNKLKPDESKTEEYLKSYTQDQRFETDNESYVNALKENLKLNGQTGKVRNELSSTSDEQIKKFDEIAKTKKFDTYENASAKGFTLPTYKGNDYDGLSMFEGNEIGKQPSWVDTGNGNRWQVKGLARTLPNEMYKKAALQTFQVKLTNLLQGKDSISESGTMWILDYQKPKNGEYPTKFYFGTNLHVADHLTDKTIGVSMLRLEKSAGIKTTYKLSEFDTSVFKRFTFASTLKNNNETPQPVKGFKKVFDGRDFLTKKPADYLNETQKAKYANFEEYVDFAVFEMDFKELLDNKFINGFSNAEELAKTVTNDYHSDTANHIKFLQKSYLSDYSKINVPLFVDTSKNETYKKFETYDQLFAVGYPLSVEDFFLLKDQYANEAQIKEMKWNYSLWINSDYRYYENLAVKEGAQPTFSEDQLKLGNFLSYQIGYRTFNDKPGLVDTFLSVPKVGKEFHKSSDGKQYIKFGLAYLPKRFAPYGGSSGSSIRNQRNEMVGVFYASNTFANTGLADAFRCEGYDYGDMFGTGDKKYSLPQYDLIYGLGKDQKNSYRQALEKLYKNQGITTALFANGLSDEHVPSEFKFQQ</sequence>
<reference evidence="4" key="2">
    <citation type="submission" date="2022-07" db="EMBL/GenBank/DDBJ databases">
        <title>Complete genome of Mycoplasma caviae type strain G122.</title>
        <authorList>
            <person name="Spergser J."/>
        </authorList>
    </citation>
    <scope>NUCLEOTIDE SEQUENCE</scope>
    <source>
        <strain evidence="4">G122</strain>
    </source>
</reference>
<reference evidence="5 6" key="1">
    <citation type="submission" date="2018-12" db="EMBL/GenBank/DDBJ databases">
        <authorList>
            <consortium name="Pathogen Informatics"/>
        </authorList>
    </citation>
    <scope>NUCLEOTIDE SEQUENCE [LARGE SCALE GENOMIC DNA]</scope>
    <source>
        <strain evidence="5 6">NCTC10126</strain>
    </source>
</reference>
<protein>
    <submittedName>
        <fullName evidence="4">DUF31 family protein</fullName>
    </submittedName>
    <submittedName>
        <fullName evidence="5">Membrane-associated lipoprotein</fullName>
    </submittedName>
</protein>
<dbReference type="NCBIfam" id="NF045842">
    <property type="entry name" value="MIP_near_MIB"/>
    <property type="match status" value="1"/>
</dbReference>
<evidence type="ECO:0000313" key="4">
    <source>
        <dbReference type="EMBL" id="UUD35109.1"/>
    </source>
</evidence>
<evidence type="ECO:0000313" key="6">
    <source>
        <dbReference type="Proteomes" id="UP000280036"/>
    </source>
</evidence>
<feature type="compositionally biased region" description="Basic and acidic residues" evidence="1">
    <location>
        <begin position="31"/>
        <end position="40"/>
    </location>
</feature>
<gene>
    <name evidence="5" type="ORF">NCTC10126_00570</name>
    <name evidence="4" type="ORF">NPA07_04875</name>
</gene>
<keyword evidence="5" id="KW-0449">Lipoprotein</keyword>
<feature type="chain" id="PRO_5018331697" evidence="2">
    <location>
        <begin position="23"/>
        <end position="745"/>
    </location>
</feature>
<name>A0A3P8KBU9_9BACT</name>
<dbReference type="EMBL" id="UZVY01000001">
    <property type="protein sequence ID" value="VDR42074.1"/>
    <property type="molecule type" value="Genomic_DNA"/>
</dbReference>
<dbReference type="Proteomes" id="UP000280036">
    <property type="component" value="Unassembled WGS sequence"/>
</dbReference>
<dbReference type="NCBIfam" id="NF045841">
    <property type="entry name" value="Ig_SerProt_MIP"/>
    <property type="match status" value="1"/>
</dbReference>
<dbReference type="InterPro" id="IPR022382">
    <property type="entry name" value="Mycoplasma_peptidase_DUF31"/>
</dbReference>
<evidence type="ECO:0000313" key="7">
    <source>
        <dbReference type="Proteomes" id="UP001058569"/>
    </source>
</evidence>
<dbReference type="Pfam" id="PF01732">
    <property type="entry name" value="Mycop_pep_DUF31"/>
    <property type="match status" value="1"/>
</dbReference>
<dbReference type="OrthoDB" id="393864at2"/>
<evidence type="ECO:0000256" key="1">
    <source>
        <dbReference type="SAM" id="MobiDB-lite"/>
    </source>
</evidence>
<dbReference type="Proteomes" id="UP001058569">
    <property type="component" value="Chromosome"/>
</dbReference>
<proteinExistence type="predicted"/>
<accession>A0A3P8KBU9</accession>
<dbReference type="PROSITE" id="PS51257">
    <property type="entry name" value="PROKAR_LIPOPROTEIN"/>
    <property type="match status" value="1"/>
</dbReference>
<keyword evidence="2" id="KW-0732">Signal</keyword>
<keyword evidence="7" id="KW-1185">Reference proteome</keyword>
<dbReference type="PRINTS" id="PR00840">
    <property type="entry name" value="Y06768FAMILY"/>
</dbReference>
<organism evidence="5 6">
    <name type="scientific">Mycoplasmopsis caviae</name>
    <dbReference type="NCBI Taxonomy" id="55603"/>
    <lineage>
        <taxon>Bacteria</taxon>
        <taxon>Bacillati</taxon>
        <taxon>Mycoplasmatota</taxon>
        <taxon>Mycoplasmoidales</taxon>
        <taxon>Metamycoplasmataceae</taxon>
        <taxon>Mycoplasmopsis</taxon>
    </lineage>
</organism>
<dbReference type="AlphaFoldDB" id="A0A3P8KBU9"/>
<feature type="signal peptide" evidence="2">
    <location>
        <begin position="1"/>
        <end position="22"/>
    </location>
</feature>
<evidence type="ECO:0000256" key="2">
    <source>
        <dbReference type="SAM" id="SignalP"/>
    </source>
</evidence>
<evidence type="ECO:0000259" key="3">
    <source>
        <dbReference type="Pfam" id="PF01732"/>
    </source>
</evidence>
<feature type="region of interest" description="Disordered" evidence="1">
    <location>
        <begin position="28"/>
        <end position="50"/>
    </location>
</feature>
<dbReference type="EMBL" id="CP101806">
    <property type="protein sequence ID" value="UUD35109.1"/>
    <property type="molecule type" value="Genomic_DNA"/>
</dbReference>
<dbReference type="InterPro" id="IPR022381">
    <property type="entry name" value="Uncharacterised_MG067"/>
</dbReference>